<sequence length="157" mass="18695">MGKVIMLESQCGKFNRSYLSNFTLLVKNGRINLELYLLRDLVSGVTMDMEFLISMQNSNKYQKIFQYTLDMCNMLAQKRNNIFKKWFATFFDAGNFKTYCPVEPNVYYLRNYNYNTLYIPKFLYAGKYRVKFDMNQLRSNNKIRDFVVGCAFVVEIK</sequence>
<evidence type="ECO:0000256" key="1">
    <source>
        <dbReference type="ARBA" id="ARBA00022729"/>
    </source>
</evidence>
<dbReference type="PANTHER" id="PTHR20898:SF0">
    <property type="entry name" value="DAEDALUS ON 3-RELATED"/>
    <property type="match status" value="1"/>
</dbReference>
<evidence type="ECO:0000313" key="3">
    <source>
        <dbReference type="RefSeq" id="XP_036672301.3"/>
    </source>
</evidence>
<keyword evidence="2" id="KW-1185">Reference proteome</keyword>
<dbReference type="Proteomes" id="UP001652628">
    <property type="component" value="Chromosome 3"/>
</dbReference>
<dbReference type="Gene3D" id="2.70.220.10">
    <property type="entry name" value="Ganglioside GM2 activator"/>
    <property type="match status" value="1"/>
</dbReference>
<keyword evidence="1" id="KW-0732">Signal</keyword>
<dbReference type="InterPro" id="IPR036846">
    <property type="entry name" value="GM2-AP_sf"/>
</dbReference>
<proteinExistence type="predicted"/>
<organism evidence="2 3">
    <name type="scientific">Drosophila suzukii</name>
    <name type="common">Spotted-wing drosophila fruit fly</name>
    <dbReference type="NCBI Taxonomy" id="28584"/>
    <lineage>
        <taxon>Eukaryota</taxon>
        <taxon>Metazoa</taxon>
        <taxon>Ecdysozoa</taxon>
        <taxon>Arthropoda</taxon>
        <taxon>Hexapoda</taxon>
        <taxon>Insecta</taxon>
        <taxon>Pterygota</taxon>
        <taxon>Neoptera</taxon>
        <taxon>Endopterygota</taxon>
        <taxon>Diptera</taxon>
        <taxon>Brachycera</taxon>
        <taxon>Muscomorpha</taxon>
        <taxon>Ephydroidea</taxon>
        <taxon>Drosophilidae</taxon>
        <taxon>Drosophila</taxon>
        <taxon>Sophophora</taxon>
    </lineage>
</organism>
<dbReference type="RefSeq" id="XP_036672301.3">
    <property type="nucleotide sequence ID" value="XM_036816406.3"/>
</dbReference>
<accession>A0AB40A6A6</accession>
<dbReference type="SMART" id="SM00697">
    <property type="entry name" value="DM8"/>
    <property type="match status" value="1"/>
</dbReference>
<reference evidence="3" key="1">
    <citation type="submission" date="2025-08" db="UniProtKB">
        <authorList>
            <consortium name="RefSeq"/>
        </authorList>
    </citation>
    <scope>IDENTIFICATION</scope>
</reference>
<name>A0AB40A6A6_DROSZ</name>
<dbReference type="InterPro" id="IPR010512">
    <property type="entry name" value="DUF1091"/>
</dbReference>
<evidence type="ECO:0000313" key="2">
    <source>
        <dbReference type="Proteomes" id="UP001652628"/>
    </source>
</evidence>
<dbReference type="Pfam" id="PF06477">
    <property type="entry name" value="DUF1091"/>
    <property type="match status" value="1"/>
</dbReference>
<dbReference type="AlphaFoldDB" id="A0AB40A6A6"/>
<gene>
    <name evidence="3" type="primary">LOC108007679</name>
</gene>
<protein>
    <submittedName>
        <fullName evidence="3">Uncharacterized protein</fullName>
    </submittedName>
</protein>
<dbReference type="GeneID" id="108007679"/>
<dbReference type="PANTHER" id="PTHR20898">
    <property type="entry name" value="DAEDALUS ON 3-RELATED-RELATED"/>
    <property type="match status" value="1"/>
</dbReference>